<reference evidence="10 11" key="1">
    <citation type="submission" date="2017-09" db="EMBL/GenBank/DDBJ databases">
        <title>Depth-based differentiation of microbial function through sediment-hosted aquifers and enrichment of novel symbionts in the deep terrestrial subsurface.</title>
        <authorList>
            <person name="Probst A.J."/>
            <person name="Ladd B."/>
            <person name="Jarett J.K."/>
            <person name="Geller-Mcgrath D.E."/>
            <person name="Sieber C.M."/>
            <person name="Emerson J.B."/>
            <person name="Anantharaman K."/>
            <person name="Thomas B.C."/>
            <person name="Malmstrom R."/>
            <person name="Stieglmeier M."/>
            <person name="Klingl A."/>
            <person name="Woyke T."/>
            <person name="Ryan C.M."/>
            <person name="Banfield J.F."/>
        </authorList>
    </citation>
    <scope>NUCLEOTIDE SEQUENCE [LARGE SCALE GENOMIC DNA]</scope>
    <source>
        <strain evidence="10">CG23_combo_of_CG06-09_8_20_14_all_40_14</strain>
    </source>
</reference>
<feature type="transmembrane region" description="Helical" evidence="8">
    <location>
        <begin position="708"/>
        <end position="725"/>
    </location>
</feature>
<feature type="transmembrane region" description="Helical" evidence="8">
    <location>
        <begin position="220"/>
        <end position="239"/>
    </location>
</feature>
<dbReference type="InterPro" id="IPR023299">
    <property type="entry name" value="ATPase_P-typ_cyto_dom_N"/>
</dbReference>
<dbReference type="InterPro" id="IPR004014">
    <property type="entry name" value="ATPase_P-typ_cation-transptr_N"/>
</dbReference>
<feature type="transmembrane region" description="Helical" evidence="8">
    <location>
        <begin position="770"/>
        <end position="790"/>
    </location>
</feature>
<keyword evidence="7 8" id="KW-0472">Membrane</keyword>
<dbReference type="Pfam" id="PF00689">
    <property type="entry name" value="Cation_ATPase_C"/>
    <property type="match status" value="1"/>
</dbReference>
<protein>
    <submittedName>
        <fullName evidence="10">Cation-transporting ATPase</fullName>
    </submittedName>
</protein>
<dbReference type="InterPro" id="IPR059000">
    <property type="entry name" value="ATPase_P-type_domA"/>
</dbReference>
<keyword evidence="2 8" id="KW-0812">Transmembrane</keyword>
<feature type="transmembrane region" description="Helical" evidence="8">
    <location>
        <begin position="737"/>
        <end position="758"/>
    </location>
</feature>
<dbReference type="SFLD" id="SFLDF00027">
    <property type="entry name" value="p-type_atpase"/>
    <property type="match status" value="1"/>
</dbReference>
<comment type="caution">
    <text evidence="10">The sequence shown here is derived from an EMBL/GenBank/DDBJ whole genome shotgun (WGS) entry which is preliminary data.</text>
</comment>
<dbReference type="Gene3D" id="3.40.50.1000">
    <property type="entry name" value="HAD superfamily/HAD-like"/>
    <property type="match status" value="1"/>
</dbReference>
<dbReference type="GO" id="GO:0005524">
    <property type="term" value="F:ATP binding"/>
    <property type="evidence" value="ECO:0007669"/>
    <property type="project" value="UniProtKB-KW"/>
</dbReference>
<evidence type="ECO:0000259" key="9">
    <source>
        <dbReference type="SMART" id="SM00831"/>
    </source>
</evidence>
<evidence type="ECO:0000256" key="4">
    <source>
        <dbReference type="ARBA" id="ARBA00022840"/>
    </source>
</evidence>
<dbReference type="SUPFAM" id="SSF81665">
    <property type="entry name" value="Calcium ATPase, transmembrane domain M"/>
    <property type="match status" value="1"/>
</dbReference>
<proteinExistence type="predicted"/>
<feature type="transmembrane region" description="Helical" evidence="8">
    <location>
        <begin position="64"/>
        <end position="83"/>
    </location>
</feature>
<feature type="transmembrane region" description="Helical" evidence="8">
    <location>
        <begin position="674"/>
        <end position="696"/>
    </location>
</feature>
<dbReference type="Gene3D" id="1.20.1110.10">
    <property type="entry name" value="Calcium-transporting ATPase, transmembrane domain"/>
    <property type="match status" value="1"/>
</dbReference>
<organism evidence="10 11">
    <name type="scientific">candidate division WWE3 bacterium CG23_combo_of_CG06-09_8_20_14_all_40_14</name>
    <dbReference type="NCBI Taxonomy" id="1975095"/>
    <lineage>
        <taxon>Bacteria</taxon>
        <taxon>Katanobacteria</taxon>
    </lineage>
</organism>
<dbReference type="PANTHER" id="PTHR42861">
    <property type="entry name" value="CALCIUM-TRANSPORTING ATPASE"/>
    <property type="match status" value="1"/>
</dbReference>
<evidence type="ECO:0000313" key="10">
    <source>
        <dbReference type="EMBL" id="PIP04459.1"/>
    </source>
</evidence>
<dbReference type="SUPFAM" id="SSF56784">
    <property type="entry name" value="HAD-like"/>
    <property type="match status" value="1"/>
</dbReference>
<dbReference type="InterPro" id="IPR023298">
    <property type="entry name" value="ATPase_P-typ_TM_dom_sf"/>
</dbReference>
<evidence type="ECO:0000256" key="6">
    <source>
        <dbReference type="ARBA" id="ARBA00022989"/>
    </source>
</evidence>
<evidence type="ECO:0000256" key="5">
    <source>
        <dbReference type="ARBA" id="ARBA00022967"/>
    </source>
</evidence>
<feature type="domain" description="Cation-transporting P-type ATPase N-terminal" evidence="9">
    <location>
        <begin position="1"/>
        <end position="60"/>
    </location>
</feature>
<dbReference type="Pfam" id="PF00122">
    <property type="entry name" value="E1-E2_ATPase"/>
    <property type="match status" value="1"/>
</dbReference>
<dbReference type="SFLD" id="SFLDS00003">
    <property type="entry name" value="Haloacid_Dehalogenase"/>
    <property type="match status" value="1"/>
</dbReference>
<dbReference type="GO" id="GO:0016020">
    <property type="term" value="C:membrane"/>
    <property type="evidence" value="ECO:0007669"/>
    <property type="project" value="UniProtKB-SubCell"/>
</dbReference>
<keyword evidence="4" id="KW-0067">ATP-binding</keyword>
<keyword evidence="6 8" id="KW-1133">Transmembrane helix</keyword>
<evidence type="ECO:0000313" key="11">
    <source>
        <dbReference type="Proteomes" id="UP000231388"/>
    </source>
</evidence>
<dbReference type="Pfam" id="PF00702">
    <property type="entry name" value="Hydrolase"/>
    <property type="match status" value="1"/>
</dbReference>
<dbReference type="PROSITE" id="PS00154">
    <property type="entry name" value="ATPASE_E1_E2"/>
    <property type="match status" value="1"/>
</dbReference>
<keyword evidence="3" id="KW-0547">Nucleotide-binding</keyword>
<dbReference type="InterPro" id="IPR006068">
    <property type="entry name" value="ATPase_P-typ_cation-transptr_C"/>
</dbReference>
<comment type="subcellular location">
    <subcellularLocation>
        <location evidence="1">Membrane</location>
        <topology evidence="1">Multi-pass membrane protein</topology>
    </subcellularLocation>
</comment>
<gene>
    <name evidence="10" type="ORF">COX53_02390</name>
</gene>
<dbReference type="FunFam" id="3.40.50.1000:FF:000001">
    <property type="entry name" value="Phospholipid-transporting ATPase IC"/>
    <property type="match status" value="1"/>
</dbReference>
<feature type="transmembrane region" description="Helical" evidence="8">
    <location>
        <begin position="251"/>
        <end position="273"/>
    </location>
</feature>
<sequence length="801" mass="88197">MDTLKTGLSSKEVLSLQNFYGQNKIEDAQSFWWHILLRQFKSPFIYLLIAASLISFGLKDAINGLMILLFVFIDVGLGFYQEYKSEKILRHLKKFIASFSKVLRDGKKAIVNCNHLVPGDIVYLETGDVVSADIKILEEENLMMDESLLTGESVFVRKQASTPHNNFNLCFSGTTVISGKGTGVVVKIGKETALGKIAYLSIETHRESDFEKSITSLSSFVLKLILSTLILIFAINLVIKGHSANFPQLLIFSIALAVSVIPEALPAVMTFSLSKGAFKLAKNSAVVKRLSAIEDLGSVEVLCSDKTGTLTENTLTVLNVFSAGDKKETLIFSSLNTGMFEQAVSKVLSAKDFESVDIVDFMPFDPQKRRSSLIVKTTSGSVLYVRGAYEEIIKLCTSVSTAEKKRIEKWVEKEGLRGSRIIAVAKKKVKEDLRCAELTEGGLSLVGLAAFFDPVKKTADSTVKKAQKLGVGIKILTGDSKDVAFAVGKEIGLVKDRAEVITGEDFANMSYSKRAKVVLQYRVFARIVPEQKFEIIELLQKKFVVGFLGEGINDAPALKAANVGLVVQGAADVAQEAADIVLLKKDLGVIINGIQDGRETFANTTKYIKATLASNFGNFYTVAIVSLFIDFLPLLPLQILLLNLLSDFPMVSIATDSVDKEELKSPRKYDIKDIALIGTILGTVSSFFDFLFFLVFYKISPAVLQTNWFMGSVITELLFLFSIRTRKSIFKAGAPSTAIVILTVAAILITVTLPFTAVGQSLFKFEPPKMNYLIIMGVIVVFYLVSTEFVKNLYYKKFNKT</sequence>
<dbReference type="InterPro" id="IPR023214">
    <property type="entry name" value="HAD_sf"/>
</dbReference>
<dbReference type="Proteomes" id="UP000231388">
    <property type="component" value="Unassembled WGS sequence"/>
</dbReference>
<dbReference type="InterPro" id="IPR018303">
    <property type="entry name" value="ATPase_P-typ_P_site"/>
</dbReference>
<dbReference type="SUPFAM" id="SSF81653">
    <property type="entry name" value="Calcium ATPase, transduction domain A"/>
    <property type="match status" value="1"/>
</dbReference>
<dbReference type="Gene3D" id="2.70.150.10">
    <property type="entry name" value="Calcium-transporting ATPase, cytoplasmic transduction domain A"/>
    <property type="match status" value="1"/>
</dbReference>
<dbReference type="AlphaFoldDB" id="A0A2G9XBX1"/>
<dbReference type="InterPro" id="IPR044492">
    <property type="entry name" value="P_typ_ATPase_HD_dom"/>
</dbReference>
<dbReference type="SMART" id="SM00831">
    <property type="entry name" value="Cation_ATPase_N"/>
    <property type="match status" value="1"/>
</dbReference>
<accession>A0A2G9XBX1</accession>
<dbReference type="InterPro" id="IPR001757">
    <property type="entry name" value="P_typ_ATPase"/>
</dbReference>
<keyword evidence="5" id="KW-1278">Translocase</keyword>
<dbReference type="SFLD" id="SFLDG00002">
    <property type="entry name" value="C1.7:_P-type_atpase_like"/>
    <property type="match status" value="1"/>
</dbReference>
<dbReference type="InterPro" id="IPR036412">
    <property type="entry name" value="HAD-like_sf"/>
</dbReference>
<dbReference type="NCBIfam" id="TIGR01494">
    <property type="entry name" value="ATPase_P-type"/>
    <property type="match status" value="2"/>
</dbReference>
<dbReference type="Pfam" id="PF00690">
    <property type="entry name" value="Cation_ATPase_N"/>
    <property type="match status" value="1"/>
</dbReference>
<evidence type="ECO:0000256" key="1">
    <source>
        <dbReference type="ARBA" id="ARBA00004141"/>
    </source>
</evidence>
<dbReference type="EMBL" id="PCQY01000030">
    <property type="protein sequence ID" value="PIP04459.1"/>
    <property type="molecule type" value="Genomic_DNA"/>
</dbReference>
<dbReference type="PRINTS" id="PR00120">
    <property type="entry name" value="HATPASE"/>
</dbReference>
<dbReference type="PRINTS" id="PR00119">
    <property type="entry name" value="CATATPASE"/>
</dbReference>
<evidence type="ECO:0000256" key="7">
    <source>
        <dbReference type="ARBA" id="ARBA00023136"/>
    </source>
</evidence>
<dbReference type="Gene3D" id="3.40.1110.10">
    <property type="entry name" value="Calcium-transporting ATPase, cytoplasmic domain N"/>
    <property type="match status" value="1"/>
</dbReference>
<name>A0A2G9XBX1_UNCKA</name>
<dbReference type="GO" id="GO:0016887">
    <property type="term" value="F:ATP hydrolysis activity"/>
    <property type="evidence" value="ECO:0007669"/>
    <property type="project" value="InterPro"/>
</dbReference>
<evidence type="ECO:0000256" key="3">
    <source>
        <dbReference type="ARBA" id="ARBA00022741"/>
    </source>
</evidence>
<dbReference type="InterPro" id="IPR008250">
    <property type="entry name" value="ATPase_P-typ_transduc_dom_A_sf"/>
</dbReference>
<evidence type="ECO:0000256" key="2">
    <source>
        <dbReference type="ARBA" id="ARBA00022692"/>
    </source>
</evidence>
<evidence type="ECO:0000256" key="8">
    <source>
        <dbReference type="SAM" id="Phobius"/>
    </source>
</evidence>